<reference evidence="1" key="1">
    <citation type="journal article" date="2014" name="Front. Microbiol.">
        <title>High frequency of phylogenetically diverse reductive dehalogenase-homologous genes in deep subseafloor sedimentary metagenomes.</title>
        <authorList>
            <person name="Kawai M."/>
            <person name="Futagami T."/>
            <person name="Toyoda A."/>
            <person name="Takaki Y."/>
            <person name="Nishi S."/>
            <person name="Hori S."/>
            <person name="Arai W."/>
            <person name="Tsubouchi T."/>
            <person name="Morono Y."/>
            <person name="Uchiyama I."/>
            <person name="Ito T."/>
            <person name="Fujiyama A."/>
            <person name="Inagaki F."/>
            <person name="Takami H."/>
        </authorList>
    </citation>
    <scope>NUCLEOTIDE SEQUENCE</scope>
    <source>
        <strain evidence="1">Expedition CK06-06</strain>
    </source>
</reference>
<protein>
    <recommendedName>
        <fullName evidence="2">NAD(P)-binding domain-containing protein</fullName>
    </recommendedName>
</protein>
<proteinExistence type="predicted"/>
<organism evidence="1">
    <name type="scientific">marine sediment metagenome</name>
    <dbReference type="NCBI Taxonomy" id="412755"/>
    <lineage>
        <taxon>unclassified sequences</taxon>
        <taxon>metagenomes</taxon>
        <taxon>ecological metagenomes</taxon>
    </lineage>
</organism>
<evidence type="ECO:0008006" key="2">
    <source>
        <dbReference type="Google" id="ProtNLM"/>
    </source>
</evidence>
<dbReference type="AlphaFoldDB" id="X1HTV5"/>
<gene>
    <name evidence="1" type="ORF">S03H2_51386</name>
</gene>
<evidence type="ECO:0000313" key="1">
    <source>
        <dbReference type="EMBL" id="GAH72912.1"/>
    </source>
</evidence>
<dbReference type="SUPFAM" id="SSF51735">
    <property type="entry name" value="NAD(P)-binding Rossmann-fold domains"/>
    <property type="match status" value="1"/>
</dbReference>
<sequence length="55" mass="6452">NSEIVFKSLPIDDPVRRSADLRKAKKILNWQPTTTLEEGLLKTIIWFKENVQNEQ</sequence>
<feature type="non-terminal residue" evidence="1">
    <location>
        <position position="1"/>
    </location>
</feature>
<comment type="caution">
    <text evidence="1">The sequence shown here is derived from an EMBL/GenBank/DDBJ whole genome shotgun (WGS) entry which is preliminary data.</text>
</comment>
<dbReference type="InterPro" id="IPR036291">
    <property type="entry name" value="NAD(P)-bd_dom_sf"/>
</dbReference>
<dbReference type="EMBL" id="BARU01032598">
    <property type="protein sequence ID" value="GAH72912.1"/>
    <property type="molecule type" value="Genomic_DNA"/>
</dbReference>
<dbReference type="Gene3D" id="3.90.25.10">
    <property type="entry name" value="UDP-galactose 4-epimerase, domain 1"/>
    <property type="match status" value="1"/>
</dbReference>
<name>X1HTV5_9ZZZZ</name>
<accession>X1HTV5</accession>